<name>A0ABV4VFF6_9GAMM</name>
<organism evidence="1 2">
    <name type="scientific">Shewanella mangrovisoli</name>
    <dbReference type="NCBI Taxonomy" id="2864211"/>
    <lineage>
        <taxon>Bacteria</taxon>
        <taxon>Pseudomonadati</taxon>
        <taxon>Pseudomonadota</taxon>
        <taxon>Gammaproteobacteria</taxon>
        <taxon>Alteromonadales</taxon>
        <taxon>Shewanellaceae</taxon>
        <taxon>Shewanella</taxon>
    </lineage>
</organism>
<protein>
    <submittedName>
        <fullName evidence="1">Uncharacterized protein</fullName>
    </submittedName>
</protein>
<proteinExistence type="predicted"/>
<gene>
    <name evidence="1" type="ORF">ACE02W_04250</name>
</gene>
<reference evidence="1 2" key="1">
    <citation type="submission" date="2024-09" db="EMBL/GenBank/DDBJ databases">
        <authorList>
            <person name="Zhang Y."/>
        </authorList>
    </citation>
    <scope>NUCLEOTIDE SEQUENCE [LARGE SCALE GENOMIC DNA]</scope>
    <source>
        <strain evidence="1 2">ZJ318</strain>
    </source>
</reference>
<sequence>MPLFGICDGIYYWFSWLFQQKALNNPYLCGFVYHFVEINNELCKVAPLNSLLQNATNFYAN</sequence>
<dbReference type="RefSeq" id="WP_342200868.1">
    <property type="nucleotide sequence ID" value="NZ_JBCATE010000001.1"/>
</dbReference>
<accession>A0ABV4VFF6</accession>
<evidence type="ECO:0000313" key="1">
    <source>
        <dbReference type="EMBL" id="MFB2619025.1"/>
    </source>
</evidence>
<dbReference type="Proteomes" id="UP001576708">
    <property type="component" value="Unassembled WGS sequence"/>
</dbReference>
<dbReference type="EMBL" id="JBHFGU010000001">
    <property type="protein sequence ID" value="MFB2619025.1"/>
    <property type="molecule type" value="Genomic_DNA"/>
</dbReference>
<keyword evidence="2" id="KW-1185">Reference proteome</keyword>
<comment type="caution">
    <text evidence="1">The sequence shown here is derived from an EMBL/GenBank/DDBJ whole genome shotgun (WGS) entry which is preliminary data.</text>
</comment>
<evidence type="ECO:0000313" key="2">
    <source>
        <dbReference type="Proteomes" id="UP001576708"/>
    </source>
</evidence>